<reference evidence="2" key="1">
    <citation type="submission" date="2016-06" db="EMBL/GenBank/DDBJ databases">
        <title>Parallel loss of symbiosis genes in relatives of nitrogen-fixing non-legume Parasponia.</title>
        <authorList>
            <person name="Van Velzen R."/>
            <person name="Holmer R."/>
            <person name="Bu F."/>
            <person name="Rutten L."/>
            <person name="Van Zeijl A."/>
            <person name="Liu W."/>
            <person name="Santuari L."/>
            <person name="Cao Q."/>
            <person name="Sharma T."/>
            <person name="Shen D."/>
            <person name="Roswanjaya Y."/>
            <person name="Wardhani T."/>
            <person name="Kalhor M.S."/>
            <person name="Jansen J."/>
            <person name="Van den Hoogen J."/>
            <person name="Gungor B."/>
            <person name="Hartog M."/>
            <person name="Hontelez J."/>
            <person name="Verver J."/>
            <person name="Yang W.-C."/>
            <person name="Schijlen E."/>
            <person name="Repin R."/>
            <person name="Schilthuizen M."/>
            <person name="Schranz E."/>
            <person name="Heidstra R."/>
            <person name="Miyata K."/>
            <person name="Fedorova E."/>
            <person name="Kohlen W."/>
            <person name="Bisseling T."/>
            <person name="Smit S."/>
            <person name="Geurts R."/>
        </authorList>
    </citation>
    <scope>NUCLEOTIDE SEQUENCE [LARGE SCALE GENOMIC DNA]</scope>
    <source>
        <strain evidence="2">cv. WU1-14</strain>
    </source>
</reference>
<keyword evidence="2" id="KW-1185">Reference proteome</keyword>
<gene>
    <name evidence="1" type="ORF">PanWU01x14_252920</name>
</gene>
<organism evidence="1 2">
    <name type="scientific">Parasponia andersonii</name>
    <name type="common">Sponia andersonii</name>
    <dbReference type="NCBI Taxonomy" id="3476"/>
    <lineage>
        <taxon>Eukaryota</taxon>
        <taxon>Viridiplantae</taxon>
        <taxon>Streptophyta</taxon>
        <taxon>Embryophyta</taxon>
        <taxon>Tracheophyta</taxon>
        <taxon>Spermatophyta</taxon>
        <taxon>Magnoliopsida</taxon>
        <taxon>eudicotyledons</taxon>
        <taxon>Gunneridae</taxon>
        <taxon>Pentapetalae</taxon>
        <taxon>rosids</taxon>
        <taxon>fabids</taxon>
        <taxon>Rosales</taxon>
        <taxon>Cannabaceae</taxon>
        <taxon>Parasponia</taxon>
    </lineage>
</organism>
<accession>A0A2P5BBW5</accession>
<protein>
    <submittedName>
        <fullName evidence="1">Uncharacterized protein</fullName>
    </submittedName>
</protein>
<dbReference type="EMBL" id="JXTB01000315">
    <property type="protein sequence ID" value="PON46278.1"/>
    <property type="molecule type" value="Genomic_DNA"/>
</dbReference>
<dbReference type="OrthoDB" id="691231at2759"/>
<sequence length="182" mass="20884">MASEGTSEKWTCINGDDEFEGIHGVSGLSDAFLMSWMEELQDHVEDTDEERLKSVIRSLEEEINTCTTDAEQYSFMESDHQWISDGEDSQSCILGQMDSPDCSISFDDLDMNEWINMEAEPCSPSHEMNYYMYHLGDEITNGVIGCTTNDYAHHTYYGLVLDQEHGYNSLWQETIYDSVMFN</sequence>
<dbReference type="PANTHER" id="PTHR37611">
    <property type="entry name" value="VIRUS-SPECIFIC-SIGNALING-PATHWAY REGULATED PROTEIN-RELATED"/>
    <property type="match status" value="1"/>
</dbReference>
<dbReference type="STRING" id="3476.A0A2P5BBW5"/>
<dbReference type="Proteomes" id="UP000237105">
    <property type="component" value="Unassembled WGS sequence"/>
</dbReference>
<proteinExistence type="predicted"/>
<evidence type="ECO:0000313" key="1">
    <source>
        <dbReference type="EMBL" id="PON46278.1"/>
    </source>
</evidence>
<dbReference type="PANTHER" id="PTHR37611:SF2">
    <property type="entry name" value="VIRUS-SPECIFIC-SIGNALING-PATHWAY REGULATED PROTEIN-RELATED"/>
    <property type="match status" value="1"/>
</dbReference>
<name>A0A2P5BBW5_PARAD</name>
<evidence type="ECO:0000313" key="2">
    <source>
        <dbReference type="Proteomes" id="UP000237105"/>
    </source>
</evidence>
<comment type="caution">
    <text evidence="1">The sequence shown here is derived from an EMBL/GenBank/DDBJ whole genome shotgun (WGS) entry which is preliminary data.</text>
</comment>
<dbReference type="AlphaFoldDB" id="A0A2P5BBW5"/>